<reference evidence="3" key="1">
    <citation type="submission" date="2018-05" db="EMBL/GenBank/DDBJ databases">
        <title>Azospirillum thermophila sp. nov., a novel isolated from hot spring.</title>
        <authorList>
            <person name="Zhao Z."/>
        </authorList>
    </citation>
    <scope>NUCLEOTIDE SEQUENCE [LARGE SCALE GENOMIC DNA]</scope>
    <source>
        <strain evidence="3">CFH 70021</strain>
    </source>
</reference>
<evidence type="ECO:0000313" key="3">
    <source>
        <dbReference type="Proteomes" id="UP000245629"/>
    </source>
</evidence>
<dbReference type="Proteomes" id="UP000245629">
    <property type="component" value="Chromosome 1"/>
</dbReference>
<evidence type="ECO:0000256" key="1">
    <source>
        <dbReference type="SAM" id="MobiDB-lite"/>
    </source>
</evidence>
<feature type="region of interest" description="Disordered" evidence="1">
    <location>
        <begin position="127"/>
        <end position="147"/>
    </location>
</feature>
<proteinExistence type="predicted"/>
<dbReference type="KEGG" id="azz:DEW08_03660"/>
<accession>A0A2S2CLN5</accession>
<organism evidence="2 3">
    <name type="scientific">Azospirillum thermophilum</name>
    <dbReference type="NCBI Taxonomy" id="2202148"/>
    <lineage>
        <taxon>Bacteria</taxon>
        <taxon>Pseudomonadati</taxon>
        <taxon>Pseudomonadota</taxon>
        <taxon>Alphaproteobacteria</taxon>
        <taxon>Rhodospirillales</taxon>
        <taxon>Azospirillaceae</taxon>
        <taxon>Azospirillum</taxon>
    </lineage>
</organism>
<dbReference type="OrthoDB" id="7375469at2"/>
<protein>
    <submittedName>
        <fullName evidence="2">Uncharacterized protein</fullName>
    </submittedName>
</protein>
<evidence type="ECO:0000313" key="2">
    <source>
        <dbReference type="EMBL" id="AWK85391.1"/>
    </source>
</evidence>
<keyword evidence="3" id="KW-1185">Reference proteome</keyword>
<gene>
    <name evidence="2" type="ORF">DEW08_03660</name>
</gene>
<name>A0A2S2CLN5_9PROT</name>
<dbReference type="RefSeq" id="WP_109324563.1">
    <property type="nucleotide sequence ID" value="NZ_CP029352.1"/>
</dbReference>
<sequence length="147" mass="16032">MLVVAVLRLWADFISSPRQADPLWQNGLSAARVDPDGAMAFDTLFRIVVSSVRRPLDIHRPHCQMLGRDELRLLDMVCLAQHGFHDEAGVLMADWMPPAAVRMALPPLRLFACAMDRAGLHVPMRAAASSPPAPVHASADRGAGLVH</sequence>
<dbReference type="EMBL" id="CP029352">
    <property type="protein sequence ID" value="AWK85391.1"/>
    <property type="molecule type" value="Genomic_DNA"/>
</dbReference>
<dbReference type="AlphaFoldDB" id="A0A2S2CLN5"/>